<dbReference type="InterPro" id="IPR001537">
    <property type="entry name" value="SpoU_MeTrfase"/>
</dbReference>
<dbReference type="Gene3D" id="3.40.1280.10">
    <property type="match status" value="1"/>
</dbReference>
<comment type="similarity">
    <text evidence="1">Belongs to the class IV-like SAM-binding methyltransferase superfamily. RNA methyltransferase TrmH family.</text>
</comment>
<dbReference type="InterPro" id="IPR013123">
    <property type="entry name" value="SpoU_subst-bd"/>
</dbReference>
<organism evidence="6">
    <name type="scientific">Culicoides sonorensis</name>
    <name type="common">Biting midge</name>
    <dbReference type="NCBI Taxonomy" id="179676"/>
    <lineage>
        <taxon>Eukaryota</taxon>
        <taxon>Metazoa</taxon>
        <taxon>Ecdysozoa</taxon>
        <taxon>Arthropoda</taxon>
        <taxon>Hexapoda</taxon>
        <taxon>Insecta</taxon>
        <taxon>Pterygota</taxon>
        <taxon>Neoptera</taxon>
        <taxon>Endopterygota</taxon>
        <taxon>Diptera</taxon>
        <taxon>Nematocera</taxon>
        <taxon>Chironomoidea</taxon>
        <taxon>Ceratopogonidae</taxon>
        <taxon>Ceratopogoninae</taxon>
        <taxon>Culicoides</taxon>
        <taxon>Monoculicoides</taxon>
    </lineage>
</organism>
<protein>
    <submittedName>
        <fullName evidence="6">CSON008901 protein</fullName>
    </submittedName>
</protein>
<dbReference type="CDD" id="cd18106">
    <property type="entry name" value="SpoU-like_RNMTL1"/>
    <property type="match status" value="1"/>
</dbReference>
<reference evidence="7" key="2">
    <citation type="submission" date="2018-07" db="EMBL/GenBank/DDBJ databases">
        <authorList>
            <person name="Quirk P.G."/>
            <person name="Krulwich T.A."/>
        </authorList>
    </citation>
    <scope>NUCLEOTIDE SEQUENCE</scope>
</reference>
<dbReference type="VEuPathDB" id="VectorBase:CSON008901"/>
<name>A0A336LG70_CULSO</name>
<dbReference type="EMBL" id="UFQS01003424">
    <property type="protein sequence ID" value="SSX15631.1"/>
    <property type="molecule type" value="Genomic_DNA"/>
</dbReference>
<evidence type="ECO:0000256" key="1">
    <source>
        <dbReference type="ARBA" id="ARBA00007228"/>
    </source>
</evidence>
<evidence type="ECO:0000256" key="4">
    <source>
        <dbReference type="SAM" id="MobiDB-lite"/>
    </source>
</evidence>
<accession>A0A336LG70</accession>
<reference evidence="6" key="1">
    <citation type="submission" date="2018-04" db="EMBL/GenBank/DDBJ databases">
        <authorList>
            <person name="Go L.Y."/>
            <person name="Mitchell J.A."/>
        </authorList>
    </citation>
    <scope>NUCLEOTIDE SEQUENCE</scope>
    <source>
        <tissue evidence="6">Whole organism</tissue>
    </source>
</reference>
<dbReference type="InterPro" id="IPR029064">
    <property type="entry name" value="Ribosomal_eL30-like_sf"/>
</dbReference>
<dbReference type="PANTHER" id="PTHR43191:SF2">
    <property type="entry name" value="RRNA METHYLTRANSFERASE 3, MITOCHONDRIAL"/>
    <property type="match status" value="1"/>
</dbReference>
<dbReference type="GO" id="GO:0032259">
    <property type="term" value="P:methylation"/>
    <property type="evidence" value="ECO:0007669"/>
    <property type="project" value="UniProtKB-KW"/>
</dbReference>
<keyword evidence="3" id="KW-0808">Transferase</keyword>
<dbReference type="AlphaFoldDB" id="A0A336LG70"/>
<evidence type="ECO:0000313" key="6">
    <source>
        <dbReference type="EMBL" id="SSX15631.1"/>
    </source>
</evidence>
<dbReference type="InterPro" id="IPR051259">
    <property type="entry name" value="rRNA_Methyltransferase"/>
</dbReference>
<proteinExistence type="inferred from homology"/>
<dbReference type="SMART" id="SM00967">
    <property type="entry name" value="SpoU_sub_bind"/>
    <property type="match status" value="1"/>
</dbReference>
<dbReference type="Gene3D" id="3.30.1330.30">
    <property type="match status" value="1"/>
</dbReference>
<sequence>MNSQLIRHSFVIFQSSKFSLCSHIFKLSPNLGENVRKLHTSNILSNPRFTKSITEHENEVPVSKSMTGSGSIQISQQNRAKGHTKPASSEEDQNWDEVEAEMFHARKPKGVEIPKITFKGKKSYLKKEKAFDMDEIDRKSHKHSQISSGKMSKPKTQPPIKKVIEPEEIYDTDIGKYLKLERDDPILDKLLLKIQSKKEQERRLVLEGRRLIQEGLEAGLKLHTLIFSKIEQVKAIKDEILQSKAKLYKVANHNLKLWSQLTTTPGILGIFDHPENLNELIENKRSKQLSIPVSIVCDNIREPNNLGAIIRVAAAAGADQVILTKGCTNPWDLKCIRGSSGTHFRVKIVGPIEWMELENHLPISFEYFIADNKSKEGNLPVFDYDALEFEKEAHKVLVIGGEAHGISRDAELVLENALKRNPRNGAVIRIPLAQEVNSLNVASALSVVLFEMRRKLKK</sequence>
<dbReference type="SUPFAM" id="SSF75217">
    <property type="entry name" value="alpha/beta knot"/>
    <property type="match status" value="1"/>
</dbReference>
<evidence type="ECO:0000256" key="2">
    <source>
        <dbReference type="ARBA" id="ARBA00022603"/>
    </source>
</evidence>
<dbReference type="InterPro" id="IPR029026">
    <property type="entry name" value="tRNA_m1G_MTases_N"/>
</dbReference>
<dbReference type="GO" id="GO:0008173">
    <property type="term" value="F:RNA methyltransferase activity"/>
    <property type="evidence" value="ECO:0007669"/>
    <property type="project" value="InterPro"/>
</dbReference>
<dbReference type="GO" id="GO:0006396">
    <property type="term" value="P:RNA processing"/>
    <property type="evidence" value="ECO:0007669"/>
    <property type="project" value="InterPro"/>
</dbReference>
<dbReference type="Pfam" id="PF22435">
    <property type="entry name" value="MRM3-like_sub_bind"/>
    <property type="match status" value="1"/>
</dbReference>
<dbReference type="PANTHER" id="PTHR43191">
    <property type="entry name" value="RRNA METHYLTRANSFERASE 3"/>
    <property type="match status" value="1"/>
</dbReference>
<evidence type="ECO:0000259" key="5">
    <source>
        <dbReference type="SMART" id="SM00967"/>
    </source>
</evidence>
<evidence type="ECO:0000256" key="3">
    <source>
        <dbReference type="ARBA" id="ARBA00022679"/>
    </source>
</evidence>
<feature type="region of interest" description="Disordered" evidence="4">
    <location>
        <begin position="52"/>
        <end position="94"/>
    </location>
</feature>
<dbReference type="InterPro" id="IPR029028">
    <property type="entry name" value="Alpha/beta_knot_MTases"/>
</dbReference>
<feature type="region of interest" description="Disordered" evidence="4">
    <location>
        <begin position="135"/>
        <end position="159"/>
    </location>
</feature>
<gene>
    <name evidence="6" type="primary">CSON008901</name>
</gene>
<dbReference type="GO" id="GO:0003723">
    <property type="term" value="F:RNA binding"/>
    <property type="evidence" value="ECO:0007669"/>
    <property type="project" value="InterPro"/>
</dbReference>
<dbReference type="SUPFAM" id="SSF55315">
    <property type="entry name" value="L30e-like"/>
    <property type="match status" value="1"/>
</dbReference>
<dbReference type="GO" id="GO:0005737">
    <property type="term" value="C:cytoplasm"/>
    <property type="evidence" value="ECO:0007669"/>
    <property type="project" value="UniProtKB-ARBA"/>
</dbReference>
<feature type="domain" description="RNA 2-O ribose methyltransferase substrate binding" evidence="5">
    <location>
        <begin position="205"/>
        <end position="277"/>
    </location>
</feature>
<keyword evidence="2" id="KW-0489">Methyltransferase</keyword>
<dbReference type="Pfam" id="PF00588">
    <property type="entry name" value="SpoU_methylase"/>
    <property type="match status" value="1"/>
</dbReference>
<dbReference type="EMBL" id="UFQT01003424">
    <property type="protein sequence ID" value="SSX34992.1"/>
    <property type="molecule type" value="Genomic_DNA"/>
</dbReference>
<dbReference type="InterPro" id="IPR053888">
    <property type="entry name" value="MRM3-like_sub_bind"/>
</dbReference>
<feature type="compositionally biased region" description="Polar residues" evidence="4">
    <location>
        <begin position="64"/>
        <end position="79"/>
    </location>
</feature>
<evidence type="ECO:0000313" key="7">
    <source>
        <dbReference type="EMBL" id="SSX34992.1"/>
    </source>
</evidence>